<feature type="transmembrane region" description="Helical" evidence="6">
    <location>
        <begin position="259"/>
        <end position="283"/>
    </location>
</feature>
<protein>
    <submittedName>
        <fullName evidence="9">FtsX-like permease family protein</fullName>
    </submittedName>
</protein>
<evidence type="ECO:0000256" key="4">
    <source>
        <dbReference type="ARBA" id="ARBA00022989"/>
    </source>
</evidence>
<reference evidence="9 10" key="1">
    <citation type="submission" date="2018-12" db="EMBL/GenBank/DDBJ databases">
        <title>Croceicoccus ponticola sp. nov., a lipolytic bacterium isolated from seawater.</title>
        <authorList>
            <person name="Yoon J.-H."/>
        </authorList>
    </citation>
    <scope>NUCLEOTIDE SEQUENCE [LARGE SCALE GENOMIC DNA]</scope>
    <source>
        <strain evidence="9 10">GM-16</strain>
    </source>
</reference>
<evidence type="ECO:0000256" key="5">
    <source>
        <dbReference type="ARBA" id="ARBA00023136"/>
    </source>
</evidence>
<keyword evidence="10" id="KW-1185">Reference proteome</keyword>
<feature type="domain" description="ABC3 transporter permease C-terminal" evidence="7">
    <location>
        <begin position="723"/>
        <end position="833"/>
    </location>
</feature>
<dbReference type="PANTHER" id="PTHR30287">
    <property type="entry name" value="MEMBRANE COMPONENT OF PREDICTED ABC SUPERFAMILY METABOLITE UPTAKE TRANSPORTER"/>
    <property type="match status" value="1"/>
</dbReference>
<evidence type="ECO:0000313" key="10">
    <source>
        <dbReference type="Proteomes" id="UP000283003"/>
    </source>
</evidence>
<dbReference type="OrthoDB" id="9775544at2"/>
<organism evidence="9 10">
    <name type="scientific">Croceicoccus ponticola</name>
    <dbReference type="NCBI Taxonomy" id="2217664"/>
    <lineage>
        <taxon>Bacteria</taxon>
        <taxon>Pseudomonadati</taxon>
        <taxon>Pseudomonadota</taxon>
        <taxon>Alphaproteobacteria</taxon>
        <taxon>Sphingomonadales</taxon>
        <taxon>Erythrobacteraceae</taxon>
        <taxon>Croceicoccus</taxon>
    </lineage>
</organism>
<keyword evidence="4 6" id="KW-1133">Transmembrane helix</keyword>
<proteinExistence type="predicted"/>
<comment type="subcellular location">
    <subcellularLocation>
        <location evidence="1">Cell membrane</location>
        <topology evidence="1">Multi-pass membrane protein</topology>
    </subcellularLocation>
</comment>
<comment type="caution">
    <text evidence="9">The sequence shown here is derived from an EMBL/GenBank/DDBJ whole genome shotgun (WGS) entry which is preliminary data.</text>
</comment>
<feature type="transmembrane region" description="Helical" evidence="6">
    <location>
        <begin position="353"/>
        <end position="374"/>
    </location>
</feature>
<keyword evidence="3 6" id="KW-0812">Transmembrane</keyword>
<evidence type="ECO:0000256" key="1">
    <source>
        <dbReference type="ARBA" id="ARBA00004651"/>
    </source>
</evidence>
<sequence>MTDRWQRWAVTLRLAQRDFSWRFRGLRLLVICLFLGAGAMAAIGTLESAIRDQLADRGQEILGGDVEFAVYARTANDDELAAMRALGRMSSGMRLQAMASAANGSVSPVQLKSVDAQWPLYGAMTLADGRQVGAPPKGQAWVDKGVLDRLDVTVGDTIRLGEAPVRIAGVIGAEPDRLSEGVALGAPVLVSQQTLDASGLVQVGSMTRAKYRVALNPGSDPDYSIENFEASFPAGGWSILTRDRASPGADRLMANMGQFLGLVGLAALVIAGIGIAGAVSSWLESRRGTIATFKVLGATSEDVLRIHLLQVIAAALVGIGAGLLAGVLAVPGLALLLKGFLPIEAGFVIDPLALLRAGVFGLLVALVFAAPPLLASRSVTAMALLRARVAPPAGLWRKAALPVGAGLAAIVALALLTANQVLLTAGFLGSAAVVLGLLALIGIAVRKVAGRLPRGRGGLALRMGVAALDRPGAPTVALVTALGFGLAAFAAIAAIQTSLDAYIDGTVPEKAPDYFVLDLPRDREAPFRAEIATRAPGAQVRTVPAMRGAILAYGPAEAMTWVSDLDDIPEGAWALNGERGLTYASELPPGNVVAQGKWWPADYTGPPLVSVDEDLAKALDLAIGDKLAISLLGVEREATIASFRRIEWDDMGFNYVLVFSPGAIDDAPHGLSASIALPDDTDGGPMLRALVRGFPTSSVIEIGGVLTQAREILSSLSVAILAAASVAVLAGLAVLLGAVAAARARETYDTVILRVLGASRGQLLGALVLRYVLLAIVLGIVGLAIGLGTGWYVIDRMFEFPFRPDWPVVLAVLGGGAALIVLAATAASLPVLSARPARALRDL</sequence>
<dbReference type="AlphaFoldDB" id="A0A437H1M2"/>
<evidence type="ECO:0000259" key="7">
    <source>
        <dbReference type="Pfam" id="PF02687"/>
    </source>
</evidence>
<evidence type="ECO:0000313" key="9">
    <source>
        <dbReference type="EMBL" id="RVQ69413.1"/>
    </source>
</evidence>
<gene>
    <name evidence="9" type="ORF">EKN06_04325</name>
</gene>
<dbReference type="InterPro" id="IPR003838">
    <property type="entry name" value="ABC3_permease_C"/>
</dbReference>
<dbReference type="Proteomes" id="UP000283003">
    <property type="component" value="Unassembled WGS sequence"/>
</dbReference>
<dbReference type="PANTHER" id="PTHR30287:SF1">
    <property type="entry name" value="INNER MEMBRANE PROTEIN"/>
    <property type="match status" value="1"/>
</dbReference>
<dbReference type="EMBL" id="RXOL01000001">
    <property type="protein sequence ID" value="RVQ69413.1"/>
    <property type="molecule type" value="Genomic_DNA"/>
</dbReference>
<feature type="transmembrane region" description="Helical" evidence="6">
    <location>
        <begin position="395"/>
        <end position="416"/>
    </location>
</feature>
<evidence type="ECO:0000259" key="8">
    <source>
        <dbReference type="Pfam" id="PF12704"/>
    </source>
</evidence>
<name>A0A437H1M2_9SPHN</name>
<dbReference type="InterPro" id="IPR025857">
    <property type="entry name" value="MacB_PCD"/>
</dbReference>
<dbReference type="InterPro" id="IPR038766">
    <property type="entry name" value="Membrane_comp_ABC_pdt"/>
</dbReference>
<feature type="transmembrane region" description="Helical" evidence="6">
    <location>
        <begin position="806"/>
        <end position="832"/>
    </location>
</feature>
<dbReference type="GO" id="GO:0005886">
    <property type="term" value="C:plasma membrane"/>
    <property type="evidence" value="ECO:0007669"/>
    <property type="project" value="UniProtKB-SubCell"/>
</dbReference>
<feature type="transmembrane region" description="Helical" evidence="6">
    <location>
        <begin position="472"/>
        <end position="495"/>
    </location>
</feature>
<evidence type="ECO:0000256" key="6">
    <source>
        <dbReference type="SAM" id="Phobius"/>
    </source>
</evidence>
<keyword evidence="2" id="KW-1003">Cell membrane</keyword>
<feature type="domain" description="ABC3 transporter permease C-terminal" evidence="7">
    <location>
        <begin position="263"/>
        <end position="378"/>
    </location>
</feature>
<feature type="transmembrane region" description="Helical" evidence="6">
    <location>
        <begin position="422"/>
        <end position="445"/>
    </location>
</feature>
<feature type="transmembrane region" description="Helical" evidence="6">
    <location>
        <begin position="304"/>
        <end position="333"/>
    </location>
</feature>
<evidence type="ECO:0000256" key="3">
    <source>
        <dbReference type="ARBA" id="ARBA00022692"/>
    </source>
</evidence>
<feature type="domain" description="MacB-like periplasmic core" evidence="8">
    <location>
        <begin position="31"/>
        <end position="222"/>
    </location>
</feature>
<feature type="transmembrane region" description="Helical" evidence="6">
    <location>
        <begin position="716"/>
        <end position="742"/>
    </location>
</feature>
<feature type="transmembrane region" description="Helical" evidence="6">
    <location>
        <begin position="763"/>
        <end position="794"/>
    </location>
</feature>
<keyword evidence="5 6" id="KW-0472">Membrane</keyword>
<dbReference type="RefSeq" id="WP_127611604.1">
    <property type="nucleotide sequence ID" value="NZ_RXOL01000001.1"/>
</dbReference>
<accession>A0A437H1M2</accession>
<dbReference type="Pfam" id="PF02687">
    <property type="entry name" value="FtsX"/>
    <property type="match status" value="2"/>
</dbReference>
<evidence type="ECO:0000256" key="2">
    <source>
        <dbReference type="ARBA" id="ARBA00022475"/>
    </source>
</evidence>
<dbReference type="Pfam" id="PF12704">
    <property type="entry name" value="MacB_PCD"/>
    <property type="match status" value="1"/>
</dbReference>